<evidence type="ECO:0000313" key="2">
    <source>
        <dbReference type="Proteomes" id="UP000293045"/>
    </source>
</evidence>
<proteinExistence type="predicted"/>
<dbReference type="EMBL" id="PIXR01003438">
    <property type="protein sequence ID" value="TBT96757.1"/>
    <property type="molecule type" value="Genomic_DNA"/>
</dbReference>
<evidence type="ECO:0000313" key="1">
    <source>
        <dbReference type="EMBL" id="TBT96757.1"/>
    </source>
</evidence>
<protein>
    <submittedName>
        <fullName evidence="1">Uncharacterized protein</fullName>
    </submittedName>
</protein>
<dbReference type="AlphaFoldDB" id="A0A4Q9KQ32"/>
<comment type="caution">
    <text evidence="1">The sequence shown here is derived from an EMBL/GenBank/DDBJ whole genome shotgun (WGS) entry which is preliminary data.</text>
</comment>
<name>A0A4Q9KQ32_9MICR</name>
<gene>
    <name evidence="1" type="ORF">CWI39_3438p0010</name>
</gene>
<sequence length="76" mass="8865">MKILIKTFKTIKLLFIVYGFICADRSFRSIDDNFNKKESYLMDLNGDLKYEVFGTRNIANEAALMSRISNNEKPIH</sequence>
<accession>A0A4Q9KQ32</accession>
<organism evidence="1 2">
    <name type="scientific">Hamiltosporidium magnivora</name>
    <dbReference type="NCBI Taxonomy" id="148818"/>
    <lineage>
        <taxon>Eukaryota</taxon>
        <taxon>Fungi</taxon>
        <taxon>Fungi incertae sedis</taxon>
        <taxon>Microsporidia</taxon>
        <taxon>Dubosqiidae</taxon>
        <taxon>Hamiltosporidium</taxon>
    </lineage>
</organism>
<dbReference type="VEuPathDB" id="MicrosporidiaDB:CWI39_3438p0010"/>
<reference evidence="1 2" key="1">
    <citation type="submission" date="2017-12" db="EMBL/GenBank/DDBJ databases">
        <authorList>
            <person name="Pombert J.-F."/>
            <person name="Haag K.L."/>
            <person name="Ebert D."/>
        </authorList>
    </citation>
    <scope>NUCLEOTIDE SEQUENCE [LARGE SCALE GENOMIC DNA]</scope>
    <source>
        <strain evidence="1">IL-BN-2</strain>
    </source>
</reference>
<dbReference type="Proteomes" id="UP000293045">
    <property type="component" value="Unassembled WGS sequence"/>
</dbReference>